<dbReference type="InterPro" id="IPR015422">
    <property type="entry name" value="PyrdxlP-dep_Trfase_small"/>
</dbReference>
<accession>A0ABV7HM52</accession>
<keyword evidence="5 7" id="KW-0413">Isomerase</keyword>
<name>A0ABV7HM52_9GAMM</name>
<dbReference type="PROSITE" id="PS00600">
    <property type="entry name" value="AA_TRANSFER_CLASS_3"/>
    <property type="match status" value="1"/>
</dbReference>
<dbReference type="Pfam" id="PF00202">
    <property type="entry name" value="Aminotran_3"/>
    <property type="match status" value="1"/>
</dbReference>
<dbReference type="InterPro" id="IPR049704">
    <property type="entry name" value="Aminotrans_3_PPA_site"/>
</dbReference>
<dbReference type="Proteomes" id="UP001595476">
    <property type="component" value="Unassembled WGS sequence"/>
</dbReference>
<evidence type="ECO:0000256" key="6">
    <source>
        <dbReference type="ARBA" id="ARBA00023244"/>
    </source>
</evidence>
<comment type="similarity">
    <text evidence="3 7">Belongs to the class-III pyridoxal-phosphate-dependent aminotransferase family. HemL subfamily.</text>
</comment>
<dbReference type="InterPro" id="IPR015421">
    <property type="entry name" value="PyrdxlP-dep_Trfase_major"/>
</dbReference>
<dbReference type="Gene3D" id="3.90.1150.10">
    <property type="entry name" value="Aspartate Aminotransferase, domain 1"/>
    <property type="match status" value="1"/>
</dbReference>
<keyword evidence="6 7" id="KW-0627">Porphyrin biosynthesis</keyword>
<comment type="subcellular location">
    <subcellularLocation>
        <location evidence="7">Cytoplasm</location>
    </subcellularLocation>
</comment>
<keyword evidence="4 7" id="KW-0663">Pyridoxal phosphate</keyword>
<dbReference type="Gene3D" id="3.40.640.10">
    <property type="entry name" value="Type I PLP-dependent aspartate aminotransferase-like (Major domain)"/>
    <property type="match status" value="1"/>
</dbReference>
<feature type="modified residue" description="N6-(pyridoxal phosphate)lysine" evidence="7">
    <location>
        <position position="265"/>
    </location>
</feature>
<dbReference type="PANTHER" id="PTHR43713">
    <property type="entry name" value="GLUTAMATE-1-SEMIALDEHYDE 2,1-AMINOMUTASE"/>
    <property type="match status" value="1"/>
</dbReference>
<dbReference type="RefSeq" id="WP_386722373.1">
    <property type="nucleotide sequence ID" value="NZ_JBHRSZ010000007.1"/>
</dbReference>
<evidence type="ECO:0000313" key="8">
    <source>
        <dbReference type="EMBL" id="MFC3152442.1"/>
    </source>
</evidence>
<evidence type="ECO:0000313" key="9">
    <source>
        <dbReference type="Proteomes" id="UP001595476"/>
    </source>
</evidence>
<comment type="subunit">
    <text evidence="7">Homodimer.</text>
</comment>
<dbReference type="HAMAP" id="MF_00375">
    <property type="entry name" value="HemL_aminotrans_3"/>
    <property type="match status" value="1"/>
</dbReference>
<comment type="cofactor">
    <cofactor evidence="1 7">
        <name>pyridoxal 5'-phosphate</name>
        <dbReference type="ChEBI" id="CHEBI:597326"/>
    </cofactor>
</comment>
<dbReference type="PANTHER" id="PTHR43713:SF3">
    <property type="entry name" value="GLUTAMATE-1-SEMIALDEHYDE 2,1-AMINOMUTASE 1, CHLOROPLASTIC-RELATED"/>
    <property type="match status" value="1"/>
</dbReference>
<gene>
    <name evidence="7 8" type="primary">hemL</name>
    <name evidence="8" type="ORF">ACFOEK_15510</name>
</gene>
<evidence type="ECO:0000256" key="3">
    <source>
        <dbReference type="ARBA" id="ARBA00008981"/>
    </source>
</evidence>
<dbReference type="GO" id="GO:0042286">
    <property type="term" value="F:glutamate-1-semialdehyde 2,1-aminomutase activity"/>
    <property type="evidence" value="ECO:0007669"/>
    <property type="project" value="UniProtKB-EC"/>
</dbReference>
<dbReference type="InterPro" id="IPR005814">
    <property type="entry name" value="Aminotrans_3"/>
</dbReference>
<keyword evidence="7" id="KW-0963">Cytoplasm</keyword>
<evidence type="ECO:0000256" key="2">
    <source>
        <dbReference type="ARBA" id="ARBA00004819"/>
    </source>
</evidence>
<protein>
    <recommendedName>
        <fullName evidence="7">Glutamate-1-semialdehyde 2,1-aminomutase</fullName>
        <shortName evidence="7">GSA</shortName>
        <ecNumber evidence="7">5.4.3.8</ecNumber>
    </recommendedName>
    <alternativeName>
        <fullName evidence="7">Glutamate-1-semialdehyde aminotransferase</fullName>
        <shortName evidence="7">GSA-AT</shortName>
    </alternativeName>
</protein>
<sequence>MTRSQELFETASKVIPGGVNSPVRAFKGVGGTPVFFKEGKGAYLIDEDGRAYVDYIGSWGPMILGHGHPKVLEAIHAQVDKGLSFGAPTAVEIEAAEKVCSLIPSIEKVRMVSSGTEATMSAIRLARGYTGRDKLIKFEGCYHGHADSLLVKAGSGALTLGVPSSPGIPEDLAKHTVTLEYNNLSQVEETLKDIGDQVACIIIEPVAGNMNCIPPVEGFLEGLRALCDQHGVVLIFDEVMTGFRTALGCAQSVYNITPDLTTLGKVIGGGMPVGAFGGKAEIMDYIAPTGPVYQAGTLSGNPVAMTAGLAVLNEISQPGFFKALTEKTTQLVNGLQERADKAGIPFTTSQIGAMFGLFFTDQEKVTSFAQATACDLDRFQKFFHLMLEEGVYLAPSAYEAGFVSAAHDDEAILKTLDAAERAFAKL</sequence>
<comment type="caution">
    <text evidence="8">The sequence shown here is derived from an EMBL/GenBank/DDBJ whole genome shotgun (WGS) entry which is preliminary data.</text>
</comment>
<dbReference type="InterPro" id="IPR004639">
    <property type="entry name" value="4pyrrol_synth_GluAld_NH2Trfase"/>
</dbReference>
<dbReference type="NCBIfam" id="TIGR00713">
    <property type="entry name" value="hemL"/>
    <property type="match status" value="1"/>
</dbReference>
<evidence type="ECO:0000256" key="5">
    <source>
        <dbReference type="ARBA" id="ARBA00023235"/>
    </source>
</evidence>
<dbReference type="EC" id="5.4.3.8" evidence="7"/>
<evidence type="ECO:0000256" key="4">
    <source>
        <dbReference type="ARBA" id="ARBA00022898"/>
    </source>
</evidence>
<comment type="pathway">
    <text evidence="2">Porphyrin-containing compound metabolism; protoporphyrin-IX biosynthesis; 5-aminolevulinate from L-glutamyl-tRNA(Glu): step 2/2.</text>
</comment>
<reference evidence="9" key="1">
    <citation type="journal article" date="2019" name="Int. J. Syst. Evol. Microbiol.">
        <title>The Global Catalogue of Microorganisms (GCM) 10K type strain sequencing project: providing services to taxonomists for standard genome sequencing and annotation.</title>
        <authorList>
            <consortium name="The Broad Institute Genomics Platform"/>
            <consortium name="The Broad Institute Genome Sequencing Center for Infectious Disease"/>
            <person name="Wu L."/>
            <person name="Ma J."/>
        </authorList>
    </citation>
    <scope>NUCLEOTIDE SEQUENCE [LARGE SCALE GENOMIC DNA]</scope>
    <source>
        <strain evidence="9">KCTC 52438</strain>
    </source>
</reference>
<proteinExistence type="inferred from homology"/>
<dbReference type="InterPro" id="IPR015424">
    <property type="entry name" value="PyrdxlP-dep_Trfase"/>
</dbReference>
<dbReference type="SUPFAM" id="SSF53383">
    <property type="entry name" value="PLP-dependent transferases"/>
    <property type="match status" value="1"/>
</dbReference>
<dbReference type="CDD" id="cd00610">
    <property type="entry name" value="OAT_like"/>
    <property type="match status" value="1"/>
</dbReference>
<organism evidence="8 9">
    <name type="scientific">Litoribrevibacter euphylliae</name>
    <dbReference type="NCBI Taxonomy" id="1834034"/>
    <lineage>
        <taxon>Bacteria</taxon>
        <taxon>Pseudomonadati</taxon>
        <taxon>Pseudomonadota</taxon>
        <taxon>Gammaproteobacteria</taxon>
        <taxon>Oceanospirillales</taxon>
        <taxon>Oceanospirillaceae</taxon>
        <taxon>Litoribrevibacter</taxon>
    </lineage>
</organism>
<evidence type="ECO:0000256" key="1">
    <source>
        <dbReference type="ARBA" id="ARBA00001933"/>
    </source>
</evidence>
<evidence type="ECO:0000256" key="7">
    <source>
        <dbReference type="HAMAP-Rule" id="MF_00375"/>
    </source>
</evidence>
<dbReference type="EMBL" id="JBHRSZ010000007">
    <property type="protein sequence ID" value="MFC3152442.1"/>
    <property type="molecule type" value="Genomic_DNA"/>
</dbReference>
<comment type="catalytic activity">
    <reaction evidence="7">
        <text>(S)-4-amino-5-oxopentanoate = 5-aminolevulinate</text>
        <dbReference type="Rhea" id="RHEA:14265"/>
        <dbReference type="ChEBI" id="CHEBI:57501"/>
        <dbReference type="ChEBI" id="CHEBI:356416"/>
        <dbReference type="EC" id="5.4.3.8"/>
    </reaction>
</comment>
<keyword evidence="9" id="KW-1185">Reference proteome</keyword>
<dbReference type="NCBIfam" id="NF000818">
    <property type="entry name" value="PRK00062.1"/>
    <property type="match status" value="1"/>
</dbReference>